<comment type="caution">
    <text evidence="2">The sequence shown here is derived from an EMBL/GenBank/DDBJ whole genome shotgun (WGS) entry which is preliminary data.</text>
</comment>
<evidence type="ECO:0000313" key="3">
    <source>
        <dbReference type="Proteomes" id="UP000268908"/>
    </source>
</evidence>
<protein>
    <recommendedName>
        <fullName evidence="4">DUF3784 domain-containing protein</fullName>
    </recommendedName>
</protein>
<sequence>MQGQGMQWIASVATIIFGLMGIWRGWQMRYRNRLDLISDWDNRPLPNPSAYTESFGRIYIWIGSALVGMPLILWLGLPILIWAGIVAIIVWYWFYAIDAITHRARSAKQ</sequence>
<dbReference type="EMBL" id="RCCI01000004">
    <property type="protein sequence ID" value="RLJ68580.1"/>
    <property type="molecule type" value="Genomic_DNA"/>
</dbReference>
<keyword evidence="1" id="KW-0472">Membrane</keyword>
<feature type="transmembrane region" description="Helical" evidence="1">
    <location>
        <begin position="81"/>
        <end position="100"/>
    </location>
</feature>
<evidence type="ECO:0000313" key="2">
    <source>
        <dbReference type="EMBL" id="RLJ68580.1"/>
    </source>
</evidence>
<organism evidence="2 3">
    <name type="scientific">Sulfurisoma sediminicola</name>
    <dbReference type="NCBI Taxonomy" id="1381557"/>
    <lineage>
        <taxon>Bacteria</taxon>
        <taxon>Pseudomonadati</taxon>
        <taxon>Pseudomonadota</taxon>
        <taxon>Betaproteobacteria</taxon>
        <taxon>Nitrosomonadales</taxon>
        <taxon>Sterolibacteriaceae</taxon>
        <taxon>Sulfurisoma</taxon>
    </lineage>
</organism>
<proteinExistence type="predicted"/>
<accession>A0A497XMD6</accession>
<gene>
    <name evidence="2" type="ORF">DFR35_1148</name>
</gene>
<evidence type="ECO:0008006" key="4">
    <source>
        <dbReference type="Google" id="ProtNLM"/>
    </source>
</evidence>
<name>A0A497XMD6_9PROT</name>
<dbReference type="Proteomes" id="UP000268908">
    <property type="component" value="Unassembled WGS sequence"/>
</dbReference>
<feature type="transmembrane region" description="Helical" evidence="1">
    <location>
        <begin position="58"/>
        <end position="75"/>
    </location>
</feature>
<feature type="transmembrane region" description="Helical" evidence="1">
    <location>
        <begin position="6"/>
        <end position="26"/>
    </location>
</feature>
<dbReference type="AlphaFoldDB" id="A0A497XMD6"/>
<keyword evidence="1" id="KW-0812">Transmembrane</keyword>
<keyword evidence="1" id="KW-1133">Transmembrane helix</keyword>
<keyword evidence="3" id="KW-1185">Reference proteome</keyword>
<evidence type="ECO:0000256" key="1">
    <source>
        <dbReference type="SAM" id="Phobius"/>
    </source>
</evidence>
<reference evidence="2 3" key="1">
    <citation type="submission" date="2018-10" db="EMBL/GenBank/DDBJ databases">
        <title>Genomic Encyclopedia of Type Strains, Phase IV (KMG-IV): sequencing the most valuable type-strain genomes for metagenomic binning, comparative biology and taxonomic classification.</title>
        <authorList>
            <person name="Goeker M."/>
        </authorList>
    </citation>
    <scope>NUCLEOTIDE SEQUENCE [LARGE SCALE GENOMIC DNA]</scope>
    <source>
        <strain evidence="2 3">DSM 26916</strain>
    </source>
</reference>